<dbReference type="Proteomes" id="UP001164746">
    <property type="component" value="Chromosome 15"/>
</dbReference>
<feature type="non-terminal residue" evidence="1">
    <location>
        <position position="325"/>
    </location>
</feature>
<evidence type="ECO:0000313" key="1">
    <source>
        <dbReference type="EMBL" id="WAR28778.1"/>
    </source>
</evidence>
<gene>
    <name evidence="1" type="ORF">MAR_014482</name>
</gene>
<name>A0ABY7G6G6_MYAAR</name>
<proteinExistence type="predicted"/>
<dbReference type="Pfam" id="PF05960">
    <property type="entry name" value="DUF885"/>
    <property type="match status" value="2"/>
</dbReference>
<keyword evidence="2" id="KW-1185">Reference proteome</keyword>
<evidence type="ECO:0008006" key="3">
    <source>
        <dbReference type="Google" id="ProtNLM"/>
    </source>
</evidence>
<reference evidence="1" key="1">
    <citation type="submission" date="2022-11" db="EMBL/GenBank/DDBJ databases">
        <title>Centuries of genome instability and evolution in soft-shell clam transmissible cancer (bioRxiv).</title>
        <authorList>
            <person name="Hart S.F.M."/>
            <person name="Yonemitsu M.A."/>
            <person name="Giersch R.M."/>
            <person name="Beal B.F."/>
            <person name="Arriagada G."/>
            <person name="Davis B.W."/>
            <person name="Ostrander E.A."/>
            <person name="Goff S.P."/>
            <person name="Metzger M.J."/>
        </authorList>
    </citation>
    <scope>NUCLEOTIDE SEQUENCE</scope>
    <source>
        <strain evidence="1">MELC-2E11</strain>
        <tissue evidence="1">Siphon/mantle</tissue>
    </source>
</reference>
<dbReference type="PANTHER" id="PTHR33361">
    <property type="entry name" value="GLR0591 PROTEIN"/>
    <property type="match status" value="1"/>
</dbReference>
<dbReference type="InterPro" id="IPR010281">
    <property type="entry name" value="DUF885"/>
</dbReference>
<dbReference type="PANTHER" id="PTHR33361:SF2">
    <property type="entry name" value="DUF885 DOMAIN-CONTAINING PROTEIN"/>
    <property type="match status" value="1"/>
</dbReference>
<organism evidence="1 2">
    <name type="scientific">Mya arenaria</name>
    <name type="common">Soft-shell clam</name>
    <dbReference type="NCBI Taxonomy" id="6604"/>
    <lineage>
        <taxon>Eukaryota</taxon>
        <taxon>Metazoa</taxon>
        <taxon>Spiralia</taxon>
        <taxon>Lophotrochozoa</taxon>
        <taxon>Mollusca</taxon>
        <taxon>Bivalvia</taxon>
        <taxon>Autobranchia</taxon>
        <taxon>Heteroconchia</taxon>
        <taxon>Euheterodonta</taxon>
        <taxon>Imparidentia</taxon>
        <taxon>Neoheterodontei</taxon>
        <taxon>Myida</taxon>
        <taxon>Myoidea</taxon>
        <taxon>Myidae</taxon>
        <taxon>Mya</taxon>
    </lineage>
</organism>
<evidence type="ECO:0000313" key="2">
    <source>
        <dbReference type="Proteomes" id="UP001164746"/>
    </source>
</evidence>
<dbReference type="EMBL" id="CP111026">
    <property type="protein sequence ID" value="WAR28778.1"/>
    <property type="molecule type" value="Genomic_DNA"/>
</dbReference>
<accession>A0ABY7G6G6</accession>
<sequence length="325" mass="37349">MANKQADISQVNQMHYCVNSIEASSSDGLGGGYSSASETTPGRFTINLFRPMEVSVSSVIPLFEAIALSLHEANPGHHMQHSYSMKADLPDFRRDPMLSFYNIPSWFPYYSAYQEGWGLYSEYLGEEMGLYEDDYEMVGRYSYDILRACRLVVDTGLHYYRWSRAEAIEYLQNYTIMAYDSAANEIDRYITWPGQACAYKVGEIKIRELRKHAEEELGSRFNIQEFHLQVLENGAMPMSVLESLIKRWIQDIKSETSSGACAYKVGEIKIRELRKHAEEELGERSRFNIQEFHLQVLENGAMPMNVLKSLVKRWIQDIKSETSSG</sequence>
<protein>
    <recommendedName>
        <fullName evidence="3">DUF885 domain-containing protein</fullName>
    </recommendedName>
</protein>